<gene>
    <name evidence="8" type="ORF">GCM10023169_05640</name>
    <name evidence="9" type="ORF">GCM10023169_13250</name>
</gene>
<dbReference type="Proteomes" id="UP001500622">
    <property type="component" value="Unassembled WGS sequence"/>
</dbReference>
<sequence length="392" mass="41889">MPPADEKEQGRFARLKAAFDRLRRTRPGRSLDRYTIARGNLLAGGIAYAALFSISAALTISWTAFMAVLGGNAGLRSTVLEAIDDALPGLLKETADDENGMISPDTLVLDTAITPASIVALIVLVWTSLRVMSALRSSIRAMFGIVAPPENIGISKVRDLLGFVVLAVGILLSSVLGALASTLAETVLGLVGLDGAVTSLTVRIAGLGMALVVDWGVFIMLFRYTAGVRPPRRDLLTGTLLGAVAVGGLRLLGTTLLGTVDDPLLAPFAALVALMLWVNVAARIVLVVAAFTANPPAPVRPESAEDVHLDERPNYVTESVPRTREWDHQPLTGVIEPANARPEPEPEPVSEPRPGLAARLRRRRIARLERRLTKARKADAVLPRSTSHGDRR</sequence>
<reference evidence="9" key="1">
    <citation type="journal article" date="2014" name="Int. J. Syst. Evol. Microbiol.">
        <title>Complete genome of a new Firmicutes species belonging to the dominant human colonic microbiota ('Ruminococcus bicirculans') reveals two chromosomes and a selective capacity to utilize plant glucans.</title>
        <authorList>
            <consortium name="NISC Comparative Sequencing Program"/>
            <person name="Wegmann U."/>
            <person name="Louis P."/>
            <person name="Goesmann A."/>
            <person name="Henrissat B."/>
            <person name="Duncan S.H."/>
            <person name="Flint H.J."/>
        </authorList>
    </citation>
    <scope>NUCLEOTIDE SEQUENCE</scope>
    <source>
        <strain evidence="9">JCM 17810</strain>
    </source>
</reference>
<dbReference type="InterPro" id="IPR017039">
    <property type="entry name" value="Virul_fac_BrkB"/>
</dbReference>
<keyword evidence="10" id="KW-1185">Reference proteome</keyword>
<evidence type="ECO:0008006" key="11">
    <source>
        <dbReference type="Google" id="ProtNLM"/>
    </source>
</evidence>
<dbReference type="EMBL" id="BAABGN010000002">
    <property type="protein sequence ID" value="GAA4417297.1"/>
    <property type="molecule type" value="Genomic_DNA"/>
</dbReference>
<comment type="caution">
    <text evidence="9">The sequence shown here is derived from an EMBL/GenBank/DDBJ whole genome shotgun (WGS) entry which is preliminary data.</text>
</comment>
<feature type="region of interest" description="Disordered" evidence="6">
    <location>
        <begin position="328"/>
        <end position="360"/>
    </location>
</feature>
<feature type="transmembrane region" description="Helical" evidence="7">
    <location>
        <begin position="234"/>
        <end position="252"/>
    </location>
</feature>
<dbReference type="Pfam" id="PF03631">
    <property type="entry name" value="Virul_fac_BrkB"/>
    <property type="match status" value="1"/>
</dbReference>
<evidence type="ECO:0000313" key="10">
    <source>
        <dbReference type="Proteomes" id="UP001500622"/>
    </source>
</evidence>
<feature type="transmembrane region" description="Helical" evidence="7">
    <location>
        <begin position="200"/>
        <end position="222"/>
    </location>
</feature>
<feature type="transmembrane region" description="Helical" evidence="7">
    <location>
        <begin position="41"/>
        <end position="65"/>
    </location>
</feature>
<keyword evidence="5 7" id="KW-0472">Membrane</keyword>
<dbReference type="PANTHER" id="PTHR30213">
    <property type="entry name" value="INNER MEMBRANE PROTEIN YHJD"/>
    <property type="match status" value="1"/>
</dbReference>
<evidence type="ECO:0000313" key="9">
    <source>
        <dbReference type="EMBL" id="GAA4420881.1"/>
    </source>
</evidence>
<reference evidence="10" key="2">
    <citation type="journal article" date="2019" name="Int. J. Syst. Evol. Microbiol.">
        <title>The Global Catalogue of Microorganisms (GCM) 10K type strain sequencing project: providing services to taxonomists for standard genome sequencing and annotation.</title>
        <authorList>
            <consortium name="The Broad Institute Genomics Platform"/>
            <consortium name="The Broad Institute Genome Sequencing Center for Infectious Disease"/>
            <person name="Wu L."/>
            <person name="Ma J."/>
        </authorList>
    </citation>
    <scope>NUCLEOTIDE SEQUENCE [LARGE SCALE GENOMIC DNA]</scope>
    <source>
        <strain evidence="10">JCM 17810</strain>
    </source>
</reference>
<dbReference type="PANTHER" id="PTHR30213:SF1">
    <property type="entry name" value="INNER MEMBRANE PROTEIN YHJD"/>
    <property type="match status" value="1"/>
</dbReference>
<dbReference type="RefSeq" id="WP_345214967.1">
    <property type="nucleotide sequence ID" value="NZ_BAABGN010000002.1"/>
</dbReference>
<feature type="transmembrane region" description="Helical" evidence="7">
    <location>
        <begin position="264"/>
        <end position="291"/>
    </location>
</feature>
<evidence type="ECO:0000256" key="5">
    <source>
        <dbReference type="ARBA" id="ARBA00023136"/>
    </source>
</evidence>
<keyword evidence="4 7" id="KW-1133">Transmembrane helix</keyword>
<evidence type="ECO:0000256" key="7">
    <source>
        <dbReference type="SAM" id="Phobius"/>
    </source>
</evidence>
<organism evidence="9 10">
    <name type="scientific">Georgenia halophila</name>
    <dbReference type="NCBI Taxonomy" id="620889"/>
    <lineage>
        <taxon>Bacteria</taxon>
        <taxon>Bacillati</taxon>
        <taxon>Actinomycetota</taxon>
        <taxon>Actinomycetes</taxon>
        <taxon>Micrococcales</taxon>
        <taxon>Bogoriellaceae</taxon>
        <taxon>Georgenia</taxon>
    </lineage>
</organism>
<dbReference type="EMBL" id="BAABGN010000004">
    <property type="protein sequence ID" value="GAA4420881.1"/>
    <property type="molecule type" value="Genomic_DNA"/>
</dbReference>
<comment type="subcellular location">
    <subcellularLocation>
        <location evidence="1">Cell membrane</location>
        <topology evidence="1">Multi-pass membrane protein</topology>
    </subcellularLocation>
</comment>
<protein>
    <recommendedName>
        <fullName evidence="11">YihY/virulence factor BrkB family protein</fullName>
    </recommendedName>
</protein>
<keyword evidence="2" id="KW-1003">Cell membrane</keyword>
<reference evidence="9" key="3">
    <citation type="submission" date="2023-12" db="EMBL/GenBank/DDBJ databases">
        <authorList>
            <person name="Sun Q."/>
            <person name="Inoue M."/>
        </authorList>
    </citation>
    <scope>NUCLEOTIDE SEQUENCE</scope>
    <source>
        <strain evidence="9">JCM 17810</strain>
    </source>
</reference>
<name>A0ABP8L2J4_9MICO</name>
<evidence type="ECO:0000256" key="2">
    <source>
        <dbReference type="ARBA" id="ARBA00022475"/>
    </source>
</evidence>
<evidence type="ECO:0000256" key="3">
    <source>
        <dbReference type="ARBA" id="ARBA00022692"/>
    </source>
</evidence>
<keyword evidence="3 7" id="KW-0812">Transmembrane</keyword>
<evidence type="ECO:0000256" key="1">
    <source>
        <dbReference type="ARBA" id="ARBA00004651"/>
    </source>
</evidence>
<feature type="transmembrane region" description="Helical" evidence="7">
    <location>
        <begin position="160"/>
        <end position="180"/>
    </location>
</feature>
<evidence type="ECO:0000256" key="4">
    <source>
        <dbReference type="ARBA" id="ARBA00022989"/>
    </source>
</evidence>
<feature type="transmembrane region" description="Helical" evidence="7">
    <location>
        <begin position="112"/>
        <end position="132"/>
    </location>
</feature>
<accession>A0ABP8L2J4</accession>
<proteinExistence type="predicted"/>
<evidence type="ECO:0000313" key="8">
    <source>
        <dbReference type="EMBL" id="GAA4417297.1"/>
    </source>
</evidence>
<evidence type="ECO:0000256" key="6">
    <source>
        <dbReference type="SAM" id="MobiDB-lite"/>
    </source>
</evidence>